<dbReference type="RefSeq" id="WP_012954921.1">
    <property type="nucleotide sequence ID" value="NC_013790.1"/>
</dbReference>
<dbReference type="eggNOG" id="arCOG06282">
    <property type="taxonomic scope" value="Archaea"/>
</dbReference>
<dbReference type="GeneID" id="8769731"/>
<dbReference type="OrthoDB" id="340745at2157"/>
<keyword evidence="5 6" id="KW-0472">Membrane</keyword>
<dbReference type="NCBIfam" id="TIGR03023">
    <property type="entry name" value="WcaJ_sugtrans"/>
    <property type="match status" value="1"/>
</dbReference>
<dbReference type="Pfam" id="PF02397">
    <property type="entry name" value="Bac_transf"/>
    <property type="match status" value="1"/>
</dbReference>
<keyword evidence="9" id="KW-1185">Reference proteome</keyword>
<dbReference type="PANTHER" id="PTHR30576">
    <property type="entry name" value="COLANIC BIOSYNTHESIS UDP-GLUCOSE LIPID CARRIER TRANSFERASE"/>
    <property type="match status" value="1"/>
</dbReference>
<feature type="transmembrane region" description="Helical" evidence="6">
    <location>
        <begin position="286"/>
        <end position="307"/>
    </location>
</feature>
<dbReference type="KEGG" id="mru:mru_0113"/>
<dbReference type="InterPro" id="IPR017473">
    <property type="entry name" value="Undecaprenyl-P_gluc_Ptfrase"/>
</dbReference>
<evidence type="ECO:0000256" key="1">
    <source>
        <dbReference type="ARBA" id="ARBA00004141"/>
    </source>
</evidence>
<evidence type="ECO:0000256" key="4">
    <source>
        <dbReference type="ARBA" id="ARBA00022989"/>
    </source>
</evidence>
<dbReference type="Pfam" id="PF13727">
    <property type="entry name" value="CoA_binding_3"/>
    <property type="match status" value="1"/>
</dbReference>
<protein>
    <submittedName>
        <fullName evidence="8">Exopolysaccharide biosynthesis polyprenyl glycosylphosphotransferase</fullName>
        <ecNumber evidence="8">2.7.8.-</ecNumber>
    </submittedName>
</protein>
<keyword evidence="3 6" id="KW-0812">Transmembrane</keyword>
<keyword evidence="2 8" id="KW-0808">Transferase</keyword>
<evidence type="ECO:0000256" key="6">
    <source>
        <dbReference type="SAM" id="Phobius"/>
    </source>
</evidence>
<evidence type="ECO:0000259" key="7">
    <source>
        <dbReference type="Pfam" id="PF02397"/>
    </source>
</evidence>
<dbReference type="InterPro" id="IPR017475">
    <property type="entry name" value="EPS_sugar_tfrase"/>
</dbReference>
<keyword evidence="4 6" id="KW-1133">Transmembrane helix</keyword>
<dbReference type="PATRIC" id="fig|634498.28.peg.117"/>
<organism evidence="8 9">
    <name type="scientific">Methanobrevibacter ruminantium (strain ATCC 35063 / DSM 1093 / JCM 13430 / OCM 146 / M1)</name>
    <name type="common">Methanobacterium ruminantium</name>
    <dbReference type="NCBI Taxonomy" id="634498"/>
    <lineage>
        <taxon>Archaea</taxon>
        <taxon>Methanobacteriati</taxon>
        <taxon>Methanobacteriota</taxon>
        <taxon>Methanomada group</taxon>
        <taxon>Methanobacteria</taxon>
        <taxon>Methanobacteriales</taxon>
        <taxon>Methanobacteriaceae</taxon>
        <taxon>Methanobrevibacter</taxon>
    </lineage>
</organism>
<dbReference type="Proteomes" id="UP000008680">
    <property type="component" value="Chromosome"/>
</dbReference>
<dbReference type="PANTHER" id="PTHR30576:SF0">
    <property type="entry name" value="UNDECAPRENYL-PHOSPHATE N-ACETYLGALACTOSAMINYL 1-PHOSPHATE TRANSFERASE-RELATED"/>
    <property type="match status" value="1"/>
</dbReference>
<dbReference type="NCBIfam" id="TIGR03025">
    <property type="entry name" value="EPS_sugtrans"/>
    <property type="match status" value="1"/>
</dbReference>
<dbReference type="EMBL" id="CP001719">
    <property type="protein sequence ID" value="ADC45965.1"/>
    <property type="molecule type" value="Genomic_DNA"/>
</dbReference>
<proteinExistence type="predicted"/>
<dbReference type="Gene3D" id="3.40.50.720">
    <property type="entry name" value="NAD(P)-binding Rossmann-like Domain"/>
    <property type="match status" value="1"/>
</dbReference>
<dbReference type="GO" id="GO:0016780">
    <property type="term" value="F:phosphotransferase activity, for other substituted phosphate groups"/>
    <property type="evidence" value="ECO:0007669"/>
    <property type="project" value="TreeGrafter"/>
</dbReference>
<feature type="transmembrane region" description="Helical" evidence="6">
    <location>
        <begin position="12"/>
        <end position="30"/>
    </location>
</feature>
<comment type="subcellular location">
    <subcellularLocation>
        <location evidence="1">Membrane</location>
        <topology evidence="1">Multi-pass membrane protein</topology>
    </subcellularLocation>
</comment>
<feature type="transmembrane region" description="Helical" evidence="6">
    <location>
        <begin position="92"/>
        <end position="110"/>
    </location>
</feature>
<evidence type="ECO:0000256" key="5">
    <source>
        <dbReference type="ARBA" id="ARBA00023136"/>
    </source>
</evidence>
<dbReference type="InterPro" id="IPR003362">
    <property type="entry name" value="Bact_transf"/>
</dbReference>
<evidence type="ECO:0000313" key="8">
    <source>
        <dbReference type="EMBL" id="ADC45965.1"/>
    </source>
</evidence>
<dbReference type="STRING" id="634498.mru_0113"/>
<evidence type="ECO:0000256" key="2">
    <source>
        <dbReference type="ARBA" id="ARBA00022679"/>
    </source>
</evidence>
<feature type="transmembrane region" description="Helical" evidence="6">
    <location>
        <begin position="116"/>
        <end position="137"/>
    </location>
</feature>
<evidence type="ECO:0000313" key="9">
    <source>
        <dbReference type="Proteomes" id="UP000008680"/>
    </source>
</evidence>
<feature type="transmembrane region" description="Helical" evidence="6">
    <location>
        <begin position="50"/>
        <end position="71"/>
    </location>
</feature>
<gene>
    <name evidence="8" type="ordered locus">mru_0113</name>
</gene>
<dbReference type="GO" id="GO:0016020">
    <property type="term" value="C:membrane"/>
    <property type="evidence" value="ECO:0007669"/>
    <property type="project" value="UniProtKB-SubCell"/>
</dbReference>
<accession>D3DYP5</accession>
<dbReference type="HOGENOM" id="CLU_024920_0_1_2"/>
<name>D3DYP5_METRM</name>
<dbReference type="AlphaFoldDB" id="D3DYP5"/>
<reference evidence="8 9" key="1">
    <citation type="journal article" date="2010" name="PLoS ONE">
        <title>The genome sequence of the rumen methanogen Methanobrevibacter ruminantium reveals new possibilities for controlling ruminant methane emissions.</title>
        <authorList>
            <person name="Leahy S.C."/>
            <person name="Kelly W.J."/>
            <person name="Altermann E."/>
            <person name="Ronimus R.S."/>
            <person name="Yeoman C.J."/>
            <person name="Pacheco D.M."/>
            <person name="Li D."/>
            <person name="Kong Z."/>
            <person name="McTavish S."/>
            <person name="Sang C."/>
            <person name="Lambie S.C."/>
            <person name="Janssen P.H."/>
            <person name="Dey D."/>
            <person name="Attwood G.T."/>
        </authorList>
    </citation>
    <scope>NUCLEOTIDE SEQUENCE [LARGE SCALE GENOMIC DNA]</scope>
    <source>
        <strain evidence="9">ATCC 35063 / DSM 1093 / JCM 13430 / OCM 146 / M1</strain>
    </source>
</reference>
<feature type="domain" description="Bacterial sugar transferase" evidence="7">
    <location>
        <begin position="281"/>
        <end position="459"/>
    </location>
</feature>
<evidence type="ECO:0000256" key="3">
    <source>
        <dbReference type="ARBA" id="ARBA00022692"/>
    </source>
</evidence>
<dbReference type="EC" id="2.7.8.-" evidence="8"/>
<sequence>MIKENQRILNAILVIIDIIVILISLGLAYFVRFKTTIFSVGGSLPFSDYFIFTIVCIIPTYILLYYFFGLYKPFRNQSSIFSGAEDIVKSDIMAFIILVAILFIINQPNFSRIMLLLLSLFGMILTIAERVLVVLVLRMMRTNNLNLKHMLIIGDNDLAFEFAHKINSKTYLGYNIAGFLGRKENIGKRFEGTKFIGSFDDLPRVLKTHKFDRVVIAIPLKYYYHLNEIVDACEEEGIKAEIIPDYYKYLPAKPSVDMLDDMPIINIRYVPLDDAFNKFKKIVSDYFVSIVAIIITSPIMILTAIAIKIESPGPIIFKQERIGYNGKPFMMYKFRSMKVQDDEEEKSQWTTKDDPRKTRIGTFIRKWSIDELPQFFNVLKRDMSVVGPRPERPYFVEEFKKTIPKYMVKHQVRPGLTGLAQVNGYRGNTSIKKRIEYDIRYVENWSLALDVKIMFWTVFRRNKNAY</sequence>